<feature type="compositionally biased region" description="Polar residues" evidence="1">
    <location>
        <begin position="6657"/>
        <end position="6666"/>
    </location>
</feature>
<dbReference type="EMBL" id="LR812943">
    <property type="protein sequence ID" value="CAC9457531.1"/>
    <property type="molecule type" value="Genomic_DNA"/>
</dbReference>
<protein>
    <submittedName>
        <fullName evidence="4">Hypothetical_protein_-_conserved</fullName>
    </submittedName>
</protein>
<feature type="compositionally biased region" description="Polar residues" evidence="1">
    <location>
        <begin position="6582"/>
        <end position="6594"/>
    </location>
</feature>
<evidence type="ECO:0000256" key="2">
    <source>
        <dbReference type="SAM" id="Phobius"/>
    </source>
</evidence>
<feature type="compositionally biased region" description="Pro residues" evidence="1">
    <location>
        <begin position="6715"/>
        <end position="6726"/>
    </location>
</feature>
<organism evidence="4 5">
    <name type="scientific">Leishmania infantum</name>
    <dbReference type="NCBI Taxonomy" id="5671"/>
    <lineage>
        <taxon>Eukaryota</taxon>
        <taxon>Discoba</taxon>
        <taxon>Euglenozoa</taxon>
        <taxon>Kinetoplastea</taxon>
        <taxon>Metakinetoplastina</taxon>
        <taxon>Trypanosomatida</taxon>
        <taxon>Trypanosomatidae</taxon>
        <taxon>Leishmaniinae</taxon>
        <taxon>Leishmania</taxon>
    </lineage>
</organism>
<dbReference type="PANTHER" id="PTHR23202:SF124">
    <property type="entry name" value="C2H2-TYPE DOMAIN-CONTAINING PROTEIN-RELATED"/>
    <property type="match status" value="1"/>
</dbReference>
<dbReference type="VEuPathDB" id="TriTrypDB:LINF_100011700"/>
<sequence>MALAFDGRRARWRRNGRLLSLLLACLCAALAVVAPACVAITFSMANVQQPSVYQTIQITLESNPLAQDPSITTSDLVFFVPSADIKKCVYSSTPTESTPGYHAVKATGSGGFTGQLILAVTSTEFTTGTTYYPCYLSRSEKSATIVRRGYVSPGSDDTLAVLPPIYTSFSMSPTSANGGEGPVSLTIVQAEHSDRPINQGLSGGHTILLVPCGSISVSGSTVESNCDDLNTLVTPCATVGAASETPTGVVALSGLQGQSTGKVSGNFTVPYKPNTSGYYMCVPYCYSASAGCGESTTAMSFTVVASASAESSSYVLTFGGANPGVYSRTPVLPQARENGLMYFTGAGLSASDAVKVIRAHDMCTSTTAALLPNLEVGALQLAAETDGMTTAQVLFVAPDLVATQVVGRVCYQRAASGLWSTAYLSALNAEADFTIDILQPTEFELTSSSTSPAVGETLTLAFRGDGLDGSVDKAYLSSSSDGNPCNRDASGSSSSSSSSSGSETYKRNMYFTCKMSGSSTTTSTCTVMVDPEDTNAAMTLSVCYLKGGSSGQTNFAQVHGTVALQARNPTYAVTPYPMFAGQSVKLAFTGVSLHADDEVRLIAPSGTCDDSSSILATATIHSVEEIVQNVVYQYTLVGSAETCIMVCYRHLGSDMWVVARGADGRPAVSSVCAASNIYISAFPVRYRITNLGTGGSDGSTAGTLLTVGETATVRFTITSAQRFSSTTTPTTIKVVQAADTCVTTPCGTENVAACARAQRAADYTDSITKTSSAAFTASIQVNGADVNYIVCVETSSSSGAYVPVLPTSETSSTSTAFGFITTQQNPTLVSHTPNTWRVAMSTLYTTFRGSNLDAKTNVVYAVAASALLAFYTASEGTVVAVCPPVPQTPETVLVSAMVTNSSSSSNLAMVTYTRADRLHDGQYVYLCYAWSAGSGDSHITMAGRVSVAAAIPSSSAWQAPTETSNLRAGQPIQLSFTSNLTSLSAMKDAVYFYSYVQSSNPNPNCYCDPTACATGMRIAYTSNITFTSATTSIKDDTTIYTAPLGFSNYDYGAIYIICYATFGQAADTYMGRVTVDLANPTYYTVSSVAAPLNRVGAPITITAIRRCMTAACALTLQDSLRLIPSSVQCSQLSSDSSSGSSSAAEEASVQAIRDPVLNPGAVSLTRTFVVDAEGTYRVCYRLASGTTYSDVVFSTSYTRSLLTAVTANPQKATPVPSVPSAGQFVIMNLSCTMVSLCSTCTMLRLVPGVRASCWEKVSGTYSSDSCLTTTSVQYPDLYLVEGSYTVCYGSNYTTSHRVPGTLTVTSANPSSYTPTESSGYAVYTNQATDYTLGITGTGLATADTAFLLPDMGYTCHDLRTGEVQSQGKLASWLQPSVKPYPLQLTSTGVSWVVSNQSKRFGGGLLNDADLCPGNGAPCLLKLCYMRSGTSWAPVTLLASSSSSSTSSSLSSTPSGIELFASNPSSVELDRYPLAIGMYVMATVQGAGLLSTDMVTINAGDCSGAAATVSVAGAVYVNDAGKQWYGVLRVKSAASSYAVCYWRSGSATEVAAITFADATDVSTILILSTPLYYVLSPSNFTSMHTPLTRYEELIVSASFMDQGTLGTALSYVQLITADASVSECNYGPFQSVASGVTPFPVSLTLSSVPGSGASGSLTLYQGRLTVETGVYALCMNTTIGLFRVFKAPPSAAYTTEGSSEVLVYDAVPIAYTAVPKSVMLGQVVALTFSSMSASSSDSEIDQAPAKLEAGDSVQIIDGTLYECGFPNATVLAAGVVSASGSSMGSTTVSLALPSAYKLDGVGVSAGGKNYTVCYRKQKSTFATSPRIGSAVDRNFRIMAEVPTKWTTQPQQAQVNAPLNITFYGDLEEDDFLTAADVAFLVSVPDGAEPDFSLCHVTADSSSSGSSSASAGRIVISQGAMTKPDNVNTQWSIPANVLLESTYVVCYTAKNNGQPVYVSSPATLVVYPTQSPSGAYLARSATSIVNDLTALQGERVFLLFNTTVALDVVLDNGQSSSSSSTPSLENYDAVRITADSACSAPLGAGVIDPIPTDFGYAPPGIVDETTGLTVPYLNLRIRAEVGSYYVCMRRRNRESWQAYYEFEVVGGLYVGPAVLSISAAAVLTFTTTPTTPRAWVPHTEVQANYNADFSMANVVQFFFVAYTGTGSVTDSDEINGDSCYRPASSSEAASASVTLVNRTLQVYLVDPMFTQHSFGMAGTYLLCYQITGHNIASIYPTALTVADPSPTAYIVPSLLSVQHAFTMSIVATDAIFATGASNVAQIYTATDATVMPNCTEASVPSGGTTRFTKFTQTNASYASVEPTLLAPGYYFLCFLTDGQKKDFVVPNAAGGYVFSVGLVGAQKYTVTPSPAYLGQLLDIKITGSQLSSSDHVKLLRVSHDELSSSGSTTSSGGSYVAQCTPNSENADASEAAGAAGSTVQSSSGTVAHYHPRVNETGTFILCYQSSLLSNAWVWVMDIHQFTVGLAHPTHYSLSVATPYETQVLLLYIHDSGDDGSGTAGRLQDTDQLKLVERGSGANGFDCAAGATNSSVIGLISYVSAQSNSSVHVYQICGSAVASVTVCYALSGATAASPGWAEVPLQSPPPTYIFEGVSIEANPFVGPLRSSSSSASGTATGWVAPRPYEPFSFYFTTEAAGLEAQRVAFAQSPVTLCALDVSYVAPLLYQKDPEQASEFTVSLPYAGNYAVYIGPYAAVTAPNITHGTPLLVGQCDPCNFTPSYALVGTYVLLSFPSSVGDSLGDADEVRLFPVSQGLKGRPCEATTGAYAGVTLTPDSALSTSSMTVFNVTTGAEAEAKYLGEYYVCYRKVSASSASAGSSTATFAVVSKNDGAASIFSVYPADLLTATVCPASSMYALETAVFNVTARDTALYPNVAFSSSDVFVVVPSDVLSSTVGGGCGSITDVDALVEASGGRAQLAKLDTYGNGYSNWYLTFATQMTTVYYSWCFKMQYDTLFRNISSSLQTVLMENPYKVITTPPVILPTSSPVLIDIKGSEMLPTDQVYIVPANQSCSETCSLPLKPTEWPDVAHTAQHVNSTTALVTFSKPIDVTVSLGVCYRRTGRYLTRLANITVMESNPTSYTVNFVPRVGTRPTLVFTGEDLTGTDTIMIVKPGVTCLEGNAVATGTFVSVSEDATTSQFLLALVGNAVLAQNYIVCYEVSTVGAYVEVSPVLQVLEGGPSSVLSSNTPMRGRATVLTVADPQVGDEMYIACVGCSCFDEVEAAVPYGSVRATAHVLEGSTSSASDVVSISLRVGFNDTKSYPVCYRRSDSGYAQIGGTAYFVTPVPNSPSAVAQLPALAQYQGQRLYYNFSDYTAAVPLGSGDLVMLVQAARTCWDNVEMNASGVVVQTSELTGTVESLSIGRWEAHVPSLGPDVPSNAPALFPLSYLLCYREVAQLEYVSVPLEMQTTVIKAADPATFETNPKTVEKGMLDVNMMFSYTDTGKEGDEAYVVQFTSLTNTVCDDARSTLVSARGRAHPVYILNMSGGAVVGNDNTAVCYTRAGATVAEVPQLLTVAESNPSGYLTNVTTGSVARGRQYIEFVIVGSGLNVMSDEVVFTDVPCAMAPRPFKSSGHLARLGDAAANGTTYSVVTQFVSLMSPIDVYVCYQHNAVWREVGAALTLNAPQPLTVLVISADGTQTTPRAGQHLHLQLIDGMPTVPIGAVVLSAETTGEGTWCHNFTAANVQEPALDILSEAILDVSVWQVSGHARLCVRYDDGTPWADVATSVDATSIYINPANPSAMDVFPSPPRVGQSVTLTFHLLVPSNAGDMVKITAPTYEACEMAASINGFPPVMPVTVKDSATTTLTLVDSTDPLLYRSFNATGTYRVCYYSAAELSWGVVGGTLAAGSVTVEELVPQSWVIASGHTEIGYEFALAFHDELSILKPSSGNDLVWAAPSSVSCGANPYMCRGCIIFEWNASLSNSSTAVTAANATVSVDYMNLCYRLAEATAALVAGSLNITTGPIQCVEEDSFISGQQQLITFRLDAGTDVTDDSWRLSFYATTALHCNDRYLEGFIPGSARLQEVTSTSATYLVLWPVGLGVTTREYTICYTHNNLVGPVCTCGQIDANTGECYITGSPGSPQSFTPSPHPTYVGQSITLNFTVNASMTAYPPTAIKFVTYVDELTGCDGAPAFTPVGATLTKISALLYMYVFKHNYTLGTATLLVCALTDLSTSYGRVASVVVPSSPTTNNTLWIRPYLGLTTFPSEADYLRSMQTLNLTFTMASRQEDDVVSKHDRITVVGDPNNCIESYISAQDPLTLMSMFYLPDTAFLALPATVLSVSVSLFLTRSLATFAASTASQGTHYFCYKLGDGTWAPILPKLTIQEALIGSCSVTGALSPSNGDNGESSGSTTNNGGSLRAMYYAPTQILGTALFERLASPSADAVRVVPQSEWCTNDAAAVFTIAVASGSSSSLSSGSGSVEAVFFAPLQGAYKVCYRFGTSTNWSPACTDLSVTDPSPTGATTGCWNVGQTMNMTATHVIRDYVFTASDHLRLVQGALPCRHSNGSLTVSSETVTVGDAVQPAYGILLSDVVAGQTTYMMPPAFFRTGTRDVRLCYTDASGNQFTVPLDFVGDPGKSLFPVQARQPSSIVFPQRYIQVGQRMFMNFTSASSSVTPPLHPYAALPQLYTPGPAFNGTFDGATLLAVSSSTAYIDGRCAAALRAGTLTNTSFLGVYGSAAQSGESYVPYTIGNYDPTVAQHYIACYQLATCGVVDSGDPFRVHNVNPSSVYTDVSTPRRGQLIEVVFTRDTAPSAVALSPGSDRGIKQTDLASCWTLTDISGQLVQGTSDLTHFTSIFYAQAPELASTTATRSCYKLSEGSWSEVPNGVTSVLAANPKNFATHPASARVNQVNYIQFYGTGLGSNDRVKLITRSLNCSEDSVPPSSLAAYKATEPNSATAGTSEGWKVTEVSSDGLTARLNFTSSSTGTLSVCYRLDADTVWTLVYGDLIIYERNPPVVTRTPVTTLEGELFTLNFTGSTEGISDLSSDDRVVLYYGSAVNCVAPTTDETAPSVTASPSRTDMLPQSIAYQLDMGTRGNYTLCYKVSASNVPGGYVVVWGYDVVVVAPNPQNMTLYPVRAPSVHRPNELLTHVFAGWALAATTEKMDSVKLIEASASGSTTDTMCQKNSAAAAITYYSLYANGTHAEQVWRASPAGMHVPFSVCYKLYGGQYHVIGDTLTITGTASPSGATSAKLSGSSTTISSGESMSWTLVGADAQSCADNEALIFFSANGCHNAPYYVNMSAILSSSASIAITFPAGAVVVSNCSGMTQLRVPWTYPFDAGSVSAAASSRTALLSLCYWSTGNDAVSVLSSDAITLSQGVPPPLDMTLSVTAQEVFSFDLSVSPATTDWVVLVADPSSCVGVSAPADDADFTDLNFSETTGVATVTAAVPGAGMYYVCYSHQVGVCGASTGRECARVVAQVEARAASPQRWSGQPTPVYVSSSLVITLDFASNGDASAQGTTASAWLAVMAAEKLPHTMRDVWVACVQSQTMKSLRYGLTYSSASGMWNTDHILVRSGPYALCYTAQSTVEAALHLFGPVSNAGPVVLASTVAGVDLPPSMAVTNVNTVVLTGGGLSTTDVVMAVALPSSSESGSVSAATEVPSDICTNEAYKPRVNSTNPSPAKSTGMTSMLRELVFTTTGDYVLCYTATYGLTTSDSDASSDSESVTGTPVLITPKAFTVSPSVISMTVTSLVLEVGVELHIVFTGSGLMVSDMAALAYVGSIEGSPTVPTVCLGTSVIYENMVSVNADGTNANYKTTPVKQGVHMVCFRKSLSTTPILIPTRLYIGVRTAVQAVFTVQPGGCTALLVCTVQPTITLLNASGLATSAPHSSVNMLLYLSDGTTPAPAGQLSGGTVYSHVNFTNFTFWALRVSTAGSYVMKASVTLPGGDTLAATSSALKVAGGGEPVVDVAEVSCLPVGILDRTVGSTTDTVDCLITALTSDAPNNFTVLVNAGMVSMVTRNGTTSSGLSTYNFTVTAPATSSSATGIVNYMSILVTPIPPYETLPVQNSPLTVRLATSPSALTAIGCSAGTSQLPLSNMVRVGGTLMCYVQGIAKIHGQAREIVARPEDLKVSNYYNGDVSTSAAVSLGAYPLDVNGRYNFTVAPTTGLNISVAGTVFAKDDADSPSSGATSAWAAMANSPQSFVLIGVPTAAASRLMCTSTRTGSMTWYTPTEPLQCTATLANAQGPVNGLQSEYSVLLPDGGSVSGFDESAWGVSLVWKLAAPPPPPSSSSSLVSSMKSVQQQQQQAYAARAVIDTLAAAVRRGFSVQVRYTPSIKVIATYAGDLVYVTSVVKTVPRLKQGATVSVTFAGIGLVTMHRYTLGAISNCSSVLSEASSMEGGAAGQLVLTFEVPSSVFIICFSPQDARTALQPLLATQWTPESGDPSSSRWTRDDLVLLIVGVVVLFILVVLLVILLWCIFCGHEEDSEDNIVDEEHLIMHHAPARMTTIACKAGGSGQNVYMPPRANNRYVLRISNESLPAALPSPVPLPIVTSSTSPPPPPPPQQQQQQQQPSPPVAPPQQQHPQQHPSSNTQIRINIHDGDGAGNASPRAPRSQATTPAAATSVTYAGGSDSAPPPATMRKRHHHRSRRSSSASSDHRPHQQHRSNFKYADVDRAAPRPRPPSDSSSFTGTSATEIRQSVPPLPPPPLSSVTTPSTTVPAPSANSGLVESPRQAVSTPTADSVPKNLPPLPPPPPPTISLASAMAAQAPSPGPYEHLHHTTSGMTVPGTVDAFGTGLGSLGPCRSDNGATEVLEPIIVPGHTSKPMVRSASSPR</sequence>
<reference evidence="4" key="1">
    <citation type="submission" date="2020-06" db="EMBL/GenBank/DDBJ databases">
        <authorList>
            <person name="Gonzalez-de la Fuente S."/>
            <person name="Peiro-Pastor R."/>
            <person name="Rastrojo A."/>
            <person name="Moreno J."/>
            <person name="Carrasco-Ramiro F."/>
            <person name="Requena JM."/>
            <person name="Aguado B."/>
        </authorList>
    </citation>
    <scope>NUCLEOTIDE SEQUENCE</scope>
</reference>
<feature type="compositionally biased region" description="Low complexity" evidence="1">
    <location>
        <begin position="490"/>
        <end position="502"/>
    </location>
</feature>
<feature type="transmembrane region" description="Helical" evidence="2">
    <location>
        <begin position="6422"/>
        <end position="6444"/>
    </location>
</feature>
<evidence type="ECO:0000313" key="5">
    <source>
        <dbReference type="Proteomes" id="UP000255414"/>
    </source>
</evidence>
<gene>
    <name evidence="4" type="ORF">LINF_100011700</name>
</gene>
<feature type="compositionally biased region" description="Low complexity" evidence="1">
    <location>
        <begin position="6678"/>
        <end position="6692"/>
    </location>
</feature>
<evidence type="ECO:0000313" key="4">
    <source>
        <dbReference type="EMBL" id="CAC9457531.1"/>
    </source>
</evidence>
<feature type="compositionally biased region" description="Basic residues" evidence="1">
    <location>
        <begin position="6608"/>
        <end position="6618"/>
    </location>
</feature>
<feature type="compositionally biased region" description="Low complexity" evidence="1">
    <location>
        <begin position="6547"/>
        <end position="6558"/>
    </location>
</feature>
<keyword evidence="3" id="KW-0732">Signal</keyword>
<feature type="signal peptide" evidence="3">
    <location>
        <begin position="1"/>
        <end position="31"/>
    </location>
</feature>
<feature type="chain" id="PRO_5026957416" evidence="3">
    <location>
        <begin position="32"/>
        <end position="6803"/>
    </location>
</feature>
<feature type="region of interest" description="Disordered" evidence="1">
    <location>
        <begin position="6512"/>
        <end position="6756"/>
    </location>
</feature>
<keyword evidence="2" id="KW-0812">Transmembrane</keyword>
<keyword evidence="2" id="KW-0472">Membrane</keyword>
<evidence type="ECO:0000256" key="3">
    <source>
        <dbReference type="SAM" id="SignalP"/>
    </source>
</evidence>
<accession>A0A6L0WU57</accession>
<evidence type="ECO:0000256" key="1">
    <source>
        <dbReference type="SAM" id="MobiDB-lite"/>
    </source>
</evidence>
<name>A0A6L0WU57_LEIIN</name>
<proteinExistence type="predicted"/>
<keyword evidence="2" id="KW-1133">Transmembrane helix</keyword>
<dbReference type="PANTHER" id="PTHR23202">
    <property type="entry name" value="WASP INTERACTING PROTEIN-RELATED"/>
    <property type="match status" value="1"/>
</dbReference>
<dbReference type="Proteomes" id="UP000255414">
    <property type="component" value="Chromosome 10"/>
</dbReference>
<feature type="region of interest" description="Disordered" evidence="1">
    <location>
        <begin position="477"/>
        <end position="503"/>
    </location>
</feature>